<reference evidence="2" key="1">
    <citation type="journal article" date="2014" name="Int. J. Syst. Evol. Microbiol.">
        <title>Complete genome sequence of Corynebacterium casei LMG S-19264T (=DSM 44701T), isolated from a smear-ripened cheese.</title>
        <authorList>
            <consortium name="US DOE Joint Genome Institute (JGI-PGF)"/>
            <person name="Walter F."/>
            <person name="Albersmeier A."/>
            <person name="Kalinowski J."/>
            <person name="Ruckert C."/>
        </authorList>
    </citation>
    <scope>NUCLEOTIDE SEQUENCE</scope>
    <source>
        <strain evidence="2">CGMCC 1.16067</strain>
    </source>
</reference>
<evidence type="ECO:0000313" key="2">
    <source>
        <dbReference type="EMBL" id="GGF42538.1"/>
    </source>
</evidence>
<evidence type="ECO:0000256" key="1">
    <source>
        <dbReference type="SAM" id="SignalP"/>
    </source>
</evidence>
<dbReference type="SUPFAM" id="SSF50974">
    <property type="entry name" value="Nitrous oxide reductase, N-terminal domain"/>
    <property type="match status" value="1"/>
</dbReference>
<dbReference type="PANTHER" id="PTHR47197:SF3">
    <property type="entry name" value="DIHYDRO-HEME D1 DEHYDROGENASE"/>
    <property type="match status" value="1"/>
</dbReference>
<organism evidence="2 3">
    <name type="scientific">Marmoricola endophyticus</name>
    <dbReference type="NCBI Taxonomy" id="2040280"/>
    <lineage>
        <taxon>Bacteria</taxon>
        <taxon>Bacillati</taxon>
        <taxon>Actinomycetota</taxon>
        <taxon>Actinomycetes</taxon>
        <taxon>Propionibacteriales</taxon>
        <taxon>Nocardioidaceae</taxon>
        <taxon>Marmoricola</taxon>
    </lineage>
</organism>
<evidence type="ECO:0000313" key="3">
    <source>
        <dbReference type="Proteomes" id="UP000649179"/>
    </source>
</evidence>
<comment type="caution">
    <text evidence="2">The sequence shown here is derived from an EMBL/GenBank/DDBJ whole genome shotgun (WGS) entry which is preliminary data.</text>
</comment>
<dbReference type="Gene3D" id="2.130.10.10">
    <property type="entry name" value="YVTN repeat-like/Quinoprotein amine dehydrogenase"/>
    <property type="match status" value="2"/>
</dbReference>
<reference evidence="2" key="2">
    <citation type="submission" date="2020-09" db="EMBL/GenBank/DDBJ databases">
        <authorList>
            <person name="Sun Q."/>
            <person name="Zhou Y."/>
        </authorList>
    </citation>
    <scope>NUCLEOTIDE SEQUENCE</scope>
    <source>
        <strain evidence="2">CGMCC 1.16067</strain>
    </source>
</reference>
<dbReference type="Proteomes" id="UP000649179">
    <property type="component" value="Unassembled WGS sequence"/>
</dbReference>
<proteinExistence type="predicted"/>
<keyword evidence="1" id="KW-0732">Signal</keyword>
<keyword evidence="3" id="KW-1185">Reference proteome</keyword>
<dbReference type="InterPro" id="IPR015943">
    <property type="entry name" value="WD40/YVTN_repeat-like_dom_sf"/>
</dbReference>
<dbReference type="EMBL" id="BMKQ01000001">
    <property type="protein sequence ID" value="GGF42538.1"/>
    <property type="molecule type" value="Genomic_DNA"/>
</dbReference>
<gene>
    <name evidence="2" type="ORF">GCM10011519_15470</name>
</gene>
<dbReference type="PANTHER" id="PTHR47197">
    <property type="entry name" value="PROTEIN NIRF"/>
    <property type="match status" value="1"/>
</dbReference>
<dbReference type="InterPro" id="IPR051200">
    <property type="entry name" value="Host-pathogen_enzymatic-act"/>
</dbReference>
<name>A0A917BGJ8_9ACTN</name>
<dbReference type="AlphaFoldDB" id="A0A917BGJ8"/>
<sequence length="331" mass="33899">MSTSRRVAALGAATLLACTASCGGGSSAEPAPKAAPATSPRLVEAPAGTVTHVAPKPQGIVYDPGTRTLSVAVHDPDRLLVLDPETLAVEHAVPLPGKARHVKLGRPGGPVLVPDETSDRLYEVAPATGRATSVGVGAHPHDAVETAGGAVVVGNEFGHELSVVRGGRVVGTVPGFARPGGLVTDGDVLAALDDKTFSLTTYALPSLTRTARVHGGVGTTHAAATTGHREVVVDTAAGRVRVFDLDPLREVGSTEVGGVPYGIATDRRTATVWVTLTAENRLVGLDVSGARPRVVATYPTVRQPDTVAVAPGAHTLWVTGTRGDEVERITR</sequence>
<dbReference type="RefSeq" id="WP_188779255.1">
    <property type="nucleotide sequence ID" value="NZ_BMKQ01000001.1"/>
</dbReference>
<protein>
    <submittedName>
        <fullName evidence="2">Lipoprotein</fullName>
    </submittedName>
</protein>
<dbReference type="InterPro" id="IPR011045">
    <property type="entry name" value="N2O_reductase_N"/>
</dbReference>
<keyword evidence="2" id="KW-0449">Lipoprotein</keyword>
<feature type="signal peptide" evidence="1">
    <location>
        <begin position="1"/>
        <end position="22"/>
    </location>
</feature>
<accession>A0A917BGJ8</accession>
<feature type="chain" id="PRO_5038992646" evidence="1">
    <location>
        <begin position="23"/>
        <end position="331"/>
    </location>
</feature>
<dbReference type="PROSITE" id="PS51257">
    <property type="entry name" value="PROKAR_LIPOPROTEIN"/>
    <property type="match status" value="1"/>
</dbReference>